<dbReference type="PANTHER" id="PTHR31627">
    <property type="entry name" value="SERPENTINE RECEPTOR CLASS GAMMA-RELATED"/>
    <property type="match status" value="1"/>
</dbReference>
<feature type="transmembrane region" description="Helical" evidence="1">
    <location>
        <begin position="156"/>
        <end position="183"/>
    </location>
</feature>
<dbReference type="InterPro" id="IPR051119">
    <property type="entry name" value="Nematode_SR-like"/>
</dbReference>
<dbReference type="EMBL" id="BTRK01000004">
    <property type="protein sequence ID" value="GMR47220.1"/>
    <property type="molecule type" value="Genomic_DNA"/>
</dbReference>
<evidence type="ECO:0000256" key="1">
    <source>
        <dbReference type="SAM" id="Phobius"/>
    </source>
</evidence>
<dbReference type="Proteomes" id="UP001328107">
    <property type="component" value="Unassembled WGS sequence"/>
</dbReference>
<sequence length="186" mass="21617">MDLDRPQLYFFLLPFTLISLFLYIQILIELCHKNRLVVYDSFFYRMICSQSIFDISYVIVYFVVEIPQDWPSMYPLLMGMNGTVIPQLIYAHTYLCLIAQCLGVTMMSVSRMLLICHPSLRRTIVFLALRKRHGLLSTNMVIIEWLSPIRSWRSEISILATSLVLFSALCTLACFYVCNLIFIGSD</sequence>
<feature type="transmembrane region" description="Helical" evidence="1">
    <location>
        <begin position="84"/>
        <end position="105"/>
    </location>
</feature>
<dbReference type="Pfam" id="PF10323">
    <property type="entry name" value="7TM_GPCR_Srv"/>
    <property type="match status" value="1"/>
</dbReference>
<comment type="caution">
    <text evidence="5">The sequence shown here is derived from an EMBL/GenBank/DDBJ whole genome shotgun (WGS) entry which is preliminary data.</text>
</comment>
<feature type="non-terminal residue" evidence="5">
    <location>
        <position position="186"/>
    </location>
</feature>
<dbReference type="PANTHER" id="PTHR31627:SF42">
    <property type="entry name" value="G_PROTEIN_RECEP_F1_2 DOMAIN-CONTAINING PROTEIN-RELATED"/>
    <property type="match status" value="1"/>
</dbReference>
<dbReference type="EMBL" id="BTRK01000004">
    <property type="protein sequence ID" value="GMR47222.1"/>
    <property type="molecule type" value="Genomic_DNA"/>
</dbReference>
<protein>
    <recommendedName>
        <fullName evidence="7">G protein-coupled receptor</fullName>
    </recommendedName>
</protein>
<evidence type="ECO:0000313" key="2">
    <source>
        <dbReference type="EMBL" id="GMR47220.1"/>
    </source>
</evidence>
<feature type="transmembrane region" description="Helical" evidence="1">
    <location>
        <begin position="42"/>
        <end position="64"/>
    </location>
</feature>
<reference evidence="5" key="2">
    <citation type="submission" date="2023-06" db="EMBL/GenBank/DDBJ databases">
        <title>Genome assembly of Pristionchus species.</title>
        <authorList>
            <person name="Yoshida K."/>
            <person name="Sommer R.J."/>
        </authorList>
    </citation>
    <scope>NUCLEOTIDE SEQUENCE</scope>
    <source>
        <strain evidence="5 6">RS5460</strain>
    </source>
</reference>
<evidence type="ECO:0000313" key="4">
    <source>
        <dbReference type="EMBL" id="GMR47222.1"/>
    </source>
</evidence>
<feature type="transmembrane region" description="Helical" evidence="1">
    <location>
        <begin position="6"/>
        <end position="30"/>
    </location>
</feature>
<evidence type="ECO:0008006" key="7">
    <source>
        <dbReference type="Google" id="ProtNLM"/>
    </source>
</evidence>
<keyword evidence="1" id="KW-1133">Transmembrane helix</keyword>
<evidence type="ECO:0000313" key="3">
    <source>
        <dbReference type="EMBL" id="GMR47221.1"/>
    </source>
</evidence>
<dbReference type="AlphaFoldDB" id="A0AAN5CML6"/>
<reference evidence="6" key="1">
    <citation type="submission" date="2022-10" db="EMBL/GenBank/DDBJ databases">
        <title>Genome assembly of Pristionchus species.</title>
        <authorList>
            <person name="Yoshida K."/>
            <person name="Sommer R.J."/>
        </authorList>
    </citation>
    <scope>NUCLEOTIDE SEQUENCE [LARGE SCALE GENOMIC DNA]</scope>
    <source>
        <strain evidence="2 6">RS5460</strain>
    </source>
</reference>
<evidence type="ECO:0000313" key="6">
    <source>
        <dbReference type="Proteomes" id="UP001328107"/>
    </source>
</evidence>
<dbReference type="EMBL" id="BTRK01000004">
    <property type="protein sequence ID" value="GMR47223.1"/>
    <property type="molecule type" value="Genomic_DNA"/>
</dbReference>
<name>A0AAN5CML6_9BILA</name>
<keyword evidence="1" id="KW-0472">Membrane</keyword>
<dbReference type="InterPro" id="IPR019426">
    <property type="entry name" value="7TM_GPCR_serpentine_rcpt_Srv"/>
</dbReference>
<proteinExistence type="predicted"/>
<dbReference type="EMBL" id="BTRK01000004">
    <property type="protein sequence ID" value="GMR47221.1"/>
    <property type="molecule type" value="Genomic_DNA"/>
</dbReference>
<keyword evidence="1" id="KW-0812">Transmembrane</keyword>
<organism evidence="5 6">
    <name type="scientific">Pristionchus mayeri</name>
    <dbReference type="NCBI Taxonomy" id="1317129"/>
    <lineage>
        <taxon>Eukaryota</taxon>
        <taxon>Metazoa</taxon>
        <taxon>Ecdysozoa</taxon>
        <taxon>Nematoda</taxon>
        <taxon>Chromadorea</taxon>
        <taxon>Rhabditida</taxon>
        <taxon>Rhabditina</taxon>
        <taxon>Diplogasteromorpha</taxon>
        <taxon>Diplogasteroidea</taxon>
        <taxon>Neodiplogasteridae</taxon>
        <taxon>Pristionchus</taxon>
    </lineage>
</organism>
<evidence type="ECO:0000313" key="5">
    <source>
        <dbReference type="EMBL" id="GMR47223.1"/>
    </source>
</evidence>
<accession>A0AAN5CML6</accession>
<gene>
    <name evidence="2" type="ORF">PMAYCL1PPCAC_17415</name>
    <name evidence="3" type="ORF">PMAYCL1PPCAC_17416</name>
    <name evidence="4" type="ORF">PMAYCL1PPCAC_17417</name>
    <name evidence="5" type="ORF">PMAYCL1PPCAC_17418</name>
</gene>
<keyword evidence="6" id="KW-1185">Reference proteome</keyword>